<name>A0A9X1YKQ0_9BURK</name>
<proteinExistence type="predicted"/>
<sequence length="143" mass="15468">MDHDAPTPPEAPPDEVESLPKAIGALFADLPGLLSDRVHLLSLELRRASNALGQMVALGLLAAILFATAWITLWIGLAEAFLAVGLKWPWIVLLVLFVNLSAAVWALMRVKALAPLLALPATLRRLTDSDAFERREESDSSHG</sequence>
<dbReference type="Pfam" id="PF07332">
    <property type="entry name" value="Phage_holin_3_6"/>
    <property type="match status" value="1"/>
</dbReference>
<evidence type="ECO:0000313" key="3">
    <source>
        <dbReference type="Proteomes" id="UP001139353"/>
    </source>
</evidence>
<feature type="transmembrane region" description="Helical" evidence="1">
    <location>
        <begin position="88"/>
        <end position="108"/>
    </location>
</feature>
<reference evidence="2" key="1">
    <citation type="submission" date="2021-11" db="EMBL/GenBank/DDBJ databases">
        <title>BS-T2-15 a new species belonging to the Comamonadaceae family isolated from the soil of a French oak forest.</title>
        <authorList>
            <person name="Mieszkin S."/>
            <person name="Alain K."/>
        </authorList>
    </citation>
    <scope>NUCLEOTIDE SEQUENCE</scope>
    <source>
        <strain evidence="2">BS-T2-15</strain>
    </source>
</reference>
<keyword evidence="1" id="KW-1133">Transmembrane helix</keyword>
<dbReference type="AlphaFoldDB" id="A0A9X1YKQ0"/>
<dbReference type="InterPro" id="IPR009937">
    <property type="entry name" value="Phage_holin_3_6"/>
</dbReference>
<keyword evidence="1" id="KW-0812">Transmembrane</keyword>
<evidence type="ECO:0000256" key="1">
    <source>
        <dbReference type="SAM" id="Phobius"/>
    </source>
</evidence>
<dbReference type="RefSeq" id="WP_275682169.1">
    <property type="nucleotide sequence ID" value="NZ_JAJLJH010000002.1"/>
</dbReference>
<protein>
    <submittedName>
        <fullName evidence="2">Phage holin family protein</fullName>
    </submittedName>
</protein>
<comment type="caution">
    <text evidence="2">The sequence shown here is derived from an EMBL/GenBank/DDBJ whole genome shotgun (WGS) entry which is preliminary data.</text>
</comment>
<keyword evidence="3" id="KW-1185">Reference proteome</keyword>
<evidence type="ECO:0000313" key="2">
    <source>
        <dbReference type="EMBL" id="MCK9686137.1"/>
    </source>
</evidence>
<accession>A0A9X1YKQ0</accession>
<gene>
    <name evidence="2" type="ORF">LPC04_10515</name>
</gene>
<keyword evidence="1" id="KW-0472">Membrane</keyword>
<feature type="transmembrane region" description="Helical" evidence="1">
    <location>
        <begin position="55"/>
        <end position="76"/>
    </location>
</feature>
<organism evidence="2 3">
    <name type="scientific">Scleromatobacter humisilvae</name>
    <dbReference type="NCBI Taxonomy" id="2897159"/>
    <lineage>
        <taxon>Bacteria</taxon>
        <taxon>Pseudomonadati</taxon>
        <taxon>Pseudomonadota</taxon>
        <taxon>Betaproteobacteria</taxon>
        <taxon>Burkholderiales</taxon>
        <taxon>Sphaerotilaceae</taxon>
        <taxon>Scleromatobacter</taxon>
    </lineage>
</organism>
<dbReference type="Proteomes" id="UP001139353">
    <property type="component" value="Unassembled WGS sequence"/>
</dbReference>
<dbReference type="EMBL" id="JAJLJH010000002">
    <property type="protein sequence ID" value="MCK9686137.1"/>
    <property type="molecule type" value="Genomic_DNA"/>
</dbReference>